<dbReference type="PANTHER" id="PTHR23310">
    <property type="entry name" value="ACYL-COA-BINDING PROTEIN, ACBP"/>
    <property type="match status" value="1"/>
</dbReference>
<dbReference type="SUPFAM" id="SSF47027">
    <property type="entry name" value="Acyl-CoA binding protein"/>
    <property type="match status" value="1"/>
</dbReference>
<dbReference type="InterPro" id="IPR000582">
    <property type="entry name" value="Acyl-CoA-binding_protein"/>
</dbReference>
<accession>A0ABY6J937</accession>
<dbReference type="Proteomes" id="UP001162741">
    <property type="component" value="Chromosome"/>
</dbReference>
<dbReference type="RefSeq" id="WP_264282886.1">
    <property type="nucleotide sequence ID" value="NZ_CP107006.1"/>
</dbReference>
<dbReference type="PANTHER" id="PTHR23310:SF62">
    <property type="entry name" value="ACYL-COA BINDING PROTEIN 1, ISOFORM A"/>
    <property type="match status" value="1"/>
</dbReference>
<sequence length="87" mass="9696">MELREQFEAAVANSKTLAEKPDNDILLQLYSLYKQATEGDLNSEPPANPFDFVARAKYDAWASLKGKDATTAMQEYIALVNKLRGEA</sequence>
<evidence type="ECO:0000259" key="2">
    <source>
        <dbReference type="PROSITE" id="PS51228"/>
    </source>
</evidence>
<dbReference type="PRINTS" id="PR00689">
    <property type="entry name" value="ACOABINDINGP"/>
</dbReference>
<proteinExistence type="predicted"/>
<dbReference type="Pfam" id="PF00887">
    <property type="entry name" value="ACBP"/>
    <property type="match status" value="1"/>
</dbReference>
<organism evidence="3 4">
    <name type="scientific">Chitinophaga horti</name>
    <dbReference type="NCBI Taxonomy" id="2920382"/>
    <lineage>
        <taxon>Bacteria</taxon>
        <taxon>Pseudomonadati</taxon>
        <taxon>Bacteroidota</taxon>
        <taxon>Chitinophagia</taxon>
        <taxon>Chitinophagales</taxon>
        <taxon>Chitinophagaceae</taxon>
        <taxon>Chitinophaga</taxon>
    </lineage>
</organism>
<dbReference type="InterPro" id="IPR035984">
    <property type="entry name" value="Acyl-CoA-binding_sf"/>
</dbReference>
<evidence type="ECO:0000256" key="1">
    <source>
        <dbReference type="ARBA" id="ARBA00023121"/>
    </source>
</evidence>
<dbReference type="Gene3D" id="1.20.80.10">
    <property type="match status" value="1"/>
</dbReference>
<feature type="domain" description="ACB" evidence="2">
    <location>
        <begin position="3"/>
        <end position="87"/>
    </location>
</feature>
<dbReference type="EMBL" id="CP107006">
    <property type="protein sequence ID" value="UYQ95092.1"/>
    <property type="molecule type" value="Genomic_DNA"/>
</dbReference>
<keyword evidence="1" id="KW-0446">Lipid-binding</keyword>
<dbReference type="InterPro" id="IPR014352">
    <property type="entry name" value="FERM/acyl-CoA-bd_prot_sf"/>
</dbReference>
<gene>
    <name evidence="3" type="ORF">MKQ68_08285</name>
</gene>
<dbReference type="PROSITE" id="PS51228">
    <property type="entry name" value="ACB_2"/>
    <property type="match status" value="1"/>
</dbReference>
<evidence type="ECO:0000313" key="4">
    <source>
        <dbReference type="Proteomes" id="UP001162741"/>
    </source>
</evidence>
<name>A0ABY6J937_9BACT</name>
<reference evidence="3" key="1">
    <citation type="submission" date="2022-10" db="EMBL/GenBank/DDBJ databases">
        <title>Chitinophaga sp. nov., isolated from soil.</title>
        <authorList>
            <person name="Jeon C.O."/>
        </authorList>
    </citation>
    <scope>NUCLEOTIDE SEQUENCE</scope>
    <source>
        <strain evidence="3">R8</strain>
    </source>
</reference>
<evidence type="ECO:0000313" key="3">
    <source>
        <dbReference type="EMBL" id="UYQ95092.1"/>
    </source>
</evidence>
<keyword evidence="4" id="KW-1185">Reference proteome</keyword>
<protein>
    <submittedName>
        <fullName evidence="3">Acyl-CoA-binding protein</fullName>
    </submittedName>
</protein>